<dbReference type="STRING" id="945553.A0A0D2PGB3"/>
<evidence type="ECO:0000313" key="1">
    <source>
        <dbReference type="EMBL" id="KJA27606.1"/>
    </source>
</evidence>
<dbReference type="Proteomes" id="UP000054270">
    <property type="component" value="Unassembled WGS sequence"/>
</dbReference>
<sequence>MTASTLAPMIHSSLGHPSKGLLALSPELVLEVVSHIRPAVANVHAFSTDALANDPEKPNIANLRLVCQYLNEVLEHLVLKSISFDFGGTELSEAHVESQLSLLSMGGSAVSRYATQLYIKSLCISPRRSRGYINDSEQVDAKASALIRILNVHLKNAILSLSNLRFTVFNVEQADDCNTLALNALTALPSLEKVTLNIESGPADKPPTMLLVNRFSGLRSLCISLFSRPLYYGNSPNNNTPDSDFFDQVAEVISKSPFLHHLSILQPGQCKYDSSFRHLISKVPHTLPLAHLKSLYLAITDLKLDVISIPHLRSLTSLHIEGSAHSLHTGEELWPALAAAHIKLKNITVWHLSELLAKYLESYSGLQRLHVLLIYYPDGNCTTYDRQSFLQQILPLHNLSSTIITSPADNHPPWDVHSRSDSQGLVFEVHLQGTAAQPKDLEILPSVDVTACIDCIPDCLPLVVRARLMSYFSRIICHLLHFNAVRLFNAVPNMSHEATSRQILTHQDIFRVRNGYERVHDSPERCGKPMGKGPQDN</sequence>
<protein>
    <submittedName>
        <fullName evidence="1">Uncharacterized protein</fullName>
    </submittedName>
</protein>
<organism evidence="1 2">
    <name type="scientific">Hypholoma sublateritium (strain FD-334 SS-4)</name>
    <dbReference type="NCBI Taxonomy" id="945553"/>
    <lineage>
        <taxon>Eukaryota</taxon>
        <taxon>Fungi</taxon>
        <taxon>Dikarya</taxon>
        <taxon>Basidiomycota</taxon>
        <taxon>Agaricomycotina</taxon>
        <taxon>Agaricomycetes</taxon>
        <taxon>Agaricomycetidae</taxon>
        <taxon>Agaricales</taxon>
        <taxon>Agaricineae</taxon>
        <taxon>Strophariaceae</taxon>
        <taxon>Hypholoma</taxon>
    </lineage>
</organism>
<dbReference type="OrthoDB" id="2986625at2759"/>
<proteinExistence type="predicted"/>
<gene>
    <name evidence="1" type="ORF">HYPSUDRAFT_34712</name>
</gene>
<name>A0A0D2PGB3_HYPSF</name>
<dbReference type="EMBL" id="KN817523">
    <property type="protein sequence ID" value="KJA27606.1"/>
    <property type="molecule type" value="Genomic_DNA"/>
</dbReference>
<accession>A0A0D2PGB3</accession>
<dbReference type="AlphaFoldDB" id="A0A0D2PGB3"/>
<evidence type="ECO:0000313" key="2">
    <source>
        <dbReference type="Proteomes" id="UP000054270"/>
    </source>
</evidence>
<reference evidence="2" key="1">
    <citation type="submission" date="2014-04" db="EMBL/GenBank/DDBJ databases">
        <title>Evolutionary Origins and Diversification of the Mycorrhizal Mutualists.</title>
        <authorList>
            <consortium name="DOE Joint Genome Institute"/>
            <consortium name="Mycorrhizal Genomics Consortium"/>
            <person name="Kohler A."/>
            <person name="Kuo A."/>
            <person name="Nagy L.G."/>
            <person name="Floudas D."/>
            <person name="Copeland A."/>
            <person name="Barry K.W."/>
            <person name="Cichocki N."/>
            <person name="Veneault-Fourrey C."/>
            <person name="LaButti K."/>
            <person name="Lindquist E.A."/>
            <person name="Lipzen A."/>
            <person name="Lundell T."/>
            <person name="Morin E."/>
            <person name="Murat C."/>
            <person name="Riley R."/>
            <person name="Ohm R."/>
            <person name="Sun H."/>
            <person name="Tunlid A."/>
            <person name="Henrissat B."/>
            <person name="Grigoriev I.V."/>
            <person name="Hibbett D.S."/>
            <person name="Martin F."/>
        </authorList>
    </citation>
    <scope>NUCLEOTIDE SEQUENCE [LARGE SCALE GENOMIC DNA]</scope>
    <source>
        <strain evidence="2">FD-334 SS-4</strain>
    </source>
</reference>
<keyword evidence="2" id="KW-1185">Reference proteome</keyword>